<dbReference type="AlphaFoldDB" id="A0A1B2E1I8"/>
<dbReference type="RefSeq" id="WP_077568656.1">
    <property type="nucleotide sequence ID" value="NZ_CP016809.1"/>
</dbReference>
<reference evidence="2 3" key="2">
    <citation type="submission" date="2016-12" db="EMBL/GenBank/DDBJ databases">
        <title>Genome sequencing and description of Paenibacillus sp. nov. from high altitude lake in the Indian Trans- Himalayas.</title>
        <authorList>
            <person name="Kiran S."/>
            <person name="Swarnkar M.K."/>
            <person name="Rana A."/>
            <person name="Tewari R."/>
            <person name="Gulati A."/>
        </authorList>
    </citation>
    <scope>NUCLEOTIDE SEQUENCE [LARGE SCALE GENOMIC DNA]</scope>
    <source>
        <strain evidence="2 3">IHBB 9951</strain>
    </source>
</reference>
<evidence type="ECO:0000313" key="3">
    <source>
        <dbReference type="Proteomes" id="UP000189059"/>
    </source>
</evidence>
<organism evidence="1">
    <name type="scientific">Paenibacillus ihbetae</name>
    <dbReference type="NCBI Taxonomy" id="1870820"/>
    <lineage>
        <taxon>Bacteria</taxon>
        <taxon>Bacillati</taxon>
        <taxon>Bacillota</taxon>
        <taxon>Bacilli</taxon>
        <taxon>Bacillales</taxon>
        <taxon>Paenibacillaceae</taxon>
        <taxon>Paenibacillus</taxon>
    </lineage>
</organism>
<evidence type="ECO:0000313" key="1">
    <source>
        <dbReference type="EMBL" id="ANY73860.1"/>
    </source>
</evidence>
<sequence>MMLGRLVPMDEALEGEAFKADEVPYNLLHLIGAAPEMPSFKSSDGRMIFARSARGNAWLWMQDVVSAEVRERWLLRNIGFTSCGTIAELAFSGGE</sequence>
<dbReference type="Proteomes" id="UP000189059">
    <property type="component" value="Unassembled WGS sequence"/>
</dbReference>
<proteinExistence type="predicted"/>
<reference evidence="1" key="1">
    <citation type="submission" date="2016-08" db="EMBL/GenBank/DDBJ databases">
        <title>Complete Genome Seqeunce of Paenibacillus sp. nov. IHBB 9852 from high altitute lake of Indian trans-Himalayas.</title>
        <authorList>
            <person name="Kiran S."/>
            <person name="Swarnkar M.K."/>
            <person name="Rana A."/>
            <person name="Tewari R."/>
            <person name="Gulati A."/>
        </authorList>
    </citation>
    <scope>NUCLEOTIDE SEQUENCE [LARGE SCALE GENOMIC DNA]</scope>
    <source>
        <strain evidence="1">IHBB 9852</strain>
    </source>
</reference>
<dbReference type="EMBL" id="MRVI01000001">
    <property type="protein sequence ID" value="OOC63956.1"/>
    <property type="molecule type" value="Genomic_DNA"/>
</dbReference>
<dbReference type="KEGG" id="pib:BBD41_15440"/>
<accession>A0A1B2E1I8</accession>
<dbReference type="GeneID" id="48309648"/>
<protein>
    <submittedName>
        <fullName evidence="1">Uncharacterized protein</fullName>
    </submittedName>
</protein>
<evidence type="ECO:0000313" key="2">
    <source>
        <dbReference type="EMBL" id="OOC63956.1"/>
    </source>
</evidence>
<keyword evidence="3" id="KW-1185">Reference proteome</keyword>
<dbReference type="EMBL" id="CP016809">
    <property type="protein sequence ID" value="ANY73860.1"/>
    <property type="molecule type" value="Genomic_DNA"/>
</dbReference>
<dbReference type="OrthoDB" id="3174529at2"/>
<gene>
    <name evidence="2" type="ORF">BBD40_20090</name>
    <name evidence="1" type="ORF">BBD41_15440</name>
</gene>
<name>A0A1B2E1I8_9BACL</name>